<evidence type="ECO:0000313" key="3">
    <source>
        <dbReference type="EMBL" id="SFR01831.1"/>
    </source>
</evidence>
<reference evidence="3 4" key="1">
    <citation type="submission" date="2016-10" db="EMBL/GenBank/DDBJ databases">
        <authorList>
            <person name="de Groot N.N."/>
        </authorList>
    </citation>
    <scope>NUCLEOTIDE SEQUENCE [LARGE SCALE GENOMIC DNA]</scope>
    <source>
        <strain evidence="4">KMM 9023,NRIC 0796,JCM 17311,KCTC 23692</strain>
    </source>
</reference>
<organism evidence="3 4">
    <name type="scientific">Poseidonocella sedimentorum</name>
    <dbReference type="NCBI Taxonomy" id="871652"/>
    <lineage>
        <taxon>Bacteria</taxon>
        <taxon>Pseudomonadati</taxon>
        <taxon>Pseudomonadota</taxon>
        <taxon>Alphaproteobacteria</taxon>
        <taxon>Rhodobacterales</taxon>
        <taxon>Roseobacteraceae</taxon>
        <taxon>Poseidonocella</taxon>
    </lineage>
</organism>
<keyword evidence="1" id="KW-0472">Membrane</keyword>
<evidence type="ECO:0000256" key="1">
    <source>
        <dbReference type="SAM" id="Phobius"/>
    </source>
</evidence>
<keyword evidence="1" id="KW-0812">Transmembrane</keyword>
<keyword evidence="4" id="KW-1185">Reference proteome</keyword>
<accession>A0A1I6D8Y9</accession>
<feature type="signal peptide" evidence="2">
    <location>
        <begin position="1"/>
        <end position="22"/>
    </location>
</feature>
<evidence type="ECO:0000313" key="4">
    <source>
        <dbReference type="Proteomes" id="UP000199302"/>
    </source>
</evidence>
<evidence type="ECO:0008006" key="5">
    <source>
        <dbReference type="Google" id="ProtNLM"/>
    </source>
</evidence>
<dbReference type="AlphaFoldDB" id="A0A1I6D8Y9"/>
<dbReference type="Proteomes" id="UP000199302">
    <property type="component" value="Unassembled WGS sequence"/>
</dbReference>
<dbReference type="EMBL" id="FOYI01000002">
    <property type="protein sequence ID" value="SFR01831.1"/>
    <property type="molecule type" value="Genomic_DNA"/>
</dbReference>
<evidence type="ECO:0000256" key="2">
    <source>
        <dbReference type="SAM" id="SignalP"/>
    </source>
</evidence>
<keyword evidence="2" id="KW-0732">Signal</keyword>
<gene>
    <name evidence="3" type="ORF">SAMN04515673_102427</name>
</gene>
<sequence>MKKLVLAAVAASALSAAAPAAATEAEVSTDPFASTAFLALPLLIVGGTFALITVAAASGT</sequence>
<name>A0A1I6D8Y9_9RHOB</name>
<dbReference type="RefSeq" id="WP_092077272.1">
    <property type="nucleotide sequence ID" value="NZ_FOYI01000002.1"/>
</dbReference>
<feature type="chain" id="PRO_5011436495" description="Ferrochelatase" evidence="2">
    <location>
        <begin position="23"/>
        <end position="60"/>
    </location>
</feature>
<protein>
    <recommendedName>
        <fullName evidence="5">Ferrochelatase</fullName>
    </recommendedName>
</protein>
<keyword evidence="1" id="KW-1133">Transmembrane helix</keyword>
<proteinExistence type="predicted"/>
<feature type="transmembrane region" description="Helical" evidence="1">
    <location>
        <begin position="32"/>
        <end position="57"/>
    </location>
</feature>